<evidence type="ECO:0000313" key="3">
    <source>
        <dbReference type="Proteomes" id="UP000286208"/>
    </source>
</evidence>
<proteinExistence type="predicted"/>
<dbReference type="InterPro" id="IPR050471">
    <property type="entry name" value="AB_hydrolase"/>
</dbReference>
<name>A0A438BF29_9NOCA</name>
<accession>A0A438BF29</accession>
<sequence>MVMQQAINPVDGVGIAYRVIGDGPPLVLAHGTALSSAIWRAFGYVKALRDEFQLVLPDMRGHGRSDTPHGAASYAMDLVVGDILAVLDDLGHERAHYLGYSFGGRVGLSLAVAAPDRLRTLTVGGGSSRPQAGSFDKLFFPGCIDVLDHEGMTAFLDRWNAHRSWPLDPATRAAFDANDTRALVAYLRRSEEEPGVPDAALAALDVPTMLFVGSEDRPRFSDTQKLASLIPGSRLAVIPGFDHATTVAASPEVLAVVRPFLEEHIEGV</sequence>
<reference evidence="2 3" key="1">
    <citation type="submission" date="2018-11" db="EMBL/GenBank/DDBJ databases">
        <title>Rhodococcus spongicola sp. nov. and Rhodococcus xishaensis sp. nov. from marine sponges.</title>
        <authorList>
            <person name="Li L."/>
            <person name="Lin H.W."/>
        </authorList>
    </citation>
    <scope>NUCLEOTIDE SEQUENCE [LARGE SCALE GENOMIC DNA]</scope>
    <source>
        <strain evidence="2 3">CCTCC AB2014297</strain>
    </source>
</reference>
<dbReference type="PRINTS" id="PR00111">
    <property type="entry name" value="ABHYDROLASE"/>
</dbReference>
<dbReference type="InterPro" id="IPR000073">
    <property type="entry name" value="AB_hydrolase_1"/>
</dbReference>
<dbReference type="AlphaFoldDB" id="A0A438BF29"/>
<dbReference type="EMBL" id="RKLP01000005">
    <property type="protein sequence ID" value="RVW09462.1"/>
    <property type="molecule type" value="Genomic_DNA"/>
</dbReference>
<dbReference type="PANTHER" id="PTHR43433:SF5">
    <property type="entry name" value="AB HYDROLASE-1 DOMAIN-CONTAINING PROTEIN"/>
    <property type="match status" value="1"/>
</dbReference>
<feature type="domain" description="AB hydrolase-1" evidence="1">
    <location>
        <begin position="24"/>
        <end position="126"/>
    </location>
</feature>
<organism evidence="2 3">
    <name type="scientific">Prescottella agglutinans</name>
    <dbReference type="NCBI Taxonomy" id="1644129"/>
    <lineage>
        <taxon>Bacteria</taxon>
        <taxon>Bacillati</taxon>
        <taxon>Actinomycetota</taxon>
        <taxon>Actinomycetes</taxon>
        <taxon>Mycobacteriales</taxon>
        <taxon>Nocardiaceae</taxon>
        <taxon>Prescottella</taxon>
    </lineage>
</organism>
<dbReference type="SUPFAM" id="SSF53474">
    <property type="entry name" value="alpha/beta-Hydrolases"/>
    <property type="match status" value="1"/>
</dbReference>
<keyword evidence="2" id="KW-0378">Hydrolase</keyword>
<dbReference type="InterPro" id="IPR029058">
    <property type="entry name" value="AB_hydrolase_fold"/>
</dbReference>
<evidence type="ECO:0000259" key="1">
    <source>
        <dbReference type="Pfam" id="PF00561"/>
    </source>
</evidence>
<protein>
    <submittedName>
        <fullName evidence="2">Alpha/beta fold hydrolase</fullName>
    </submittedName>
</protein>
<dbReference type="GO" id="GO:0016787">
    <property type="term" value="F:hydrolase activity"/>
    <property type="evidence" value="ECO:0007669"/>
    <property type="project" value="UniProtKB-KW"/>
</dbReference>
<dbReference type="Proteomes" id="UP000286208">
    <property type="component" value="Unassembled WGS sequence"/>
</dbReference>
<keyword evidence="3" id="KW-1185">Reference proteome</keyword>
<gene>
    <name evidence="2" type="ORF">EGT67_11820</name>
</gene>
<comment type="caution">
    <text evidence="2">The sequence shown here is derived from an EMBL/GenBank/DDBJ whole genome shotgun (WGS) entry which is preliminary data.</text>
</comment>
<dbReference type="PANTHER" id="PTHR43433">
    <property type="entry name" value="HYDROLASE, ALPHA/BETA FOLD FAMILY PROTEIN"/>
    <property type="match status" value="1"/>
</dbReference>
<evidence type="ECO:0000313" key="2">
    <source>
        <dbReference type="EMBL" id="RVW09462.1"/>
    </source>
</evidence>
<dbReference type="Gene3D" id="3.40.50.1820">
    <property type="entry name" value="alpha/beta hydrolase"/>
    <property type="match status" value="1"/>
</dbReference>
<dbReference type="OrthoDB" id="9804723at2"/>
<dbReference type="Pfam" id="PF00561">
    <property type="entry name" value="Abhydrolase_1"/>
    <property type="match status" value="1"/>
</dbReference>